<gene>
    <name evidence="1" type="ORF">BFJ63_vAg306</name>
</gene>
<comment type="caution">
    <text evidence="1">The sequence shown here is derived from an EMBL/GenBank/DDBJ whole genome shotgun (WGS) entry which is preliminary data.</text>
</comment>
<accession>A0A4Q2WC55</accession>
<reference evidence="1 2" key="1">
    <citation type="submission" date="2016-12" db="EMBL/GenBank/DDBJ databases">
        <title>Draft genome sequence of Fusarium oxysporum causing rot on Narcissus.</title>
        <authorList>
            <person name="Armitage A.D."/>
            <person name="Taylor A."/>
            <person name="Clarkson J.P."/>
            <person name="Harrison R.J."/>
            <person name="Jackson A.C."/>
        </authorList>
    </citation>
    <scope>NUCLEOTIDE SEQUENCE [LARGE SCALE GENOMIC DNA]</scope>
    <source>
        <strain evidence="1 2">N139</strain>
    </source>
</reference>
<name>A0A4Q2WC55_FUSOX</name>
<sequence>MPSGSCYKTDQGAAEWSCDHNIELDLINNRGTFEAALRVIYPLGFKVNYKYSPNTCHVTALAKTPEPADLQRKLQDVGAILQGWENGS</sequence>
<dbReference type="AlphaFoldDB" id="A0A4Q2WC55"/>
<dbReference type="EMBL" id="MQTW01000001">
    <property type="protein sequence ID" value="RYC97145.1"/>
    <property type="molecule type" value="Genomic_DNA"/>
</dbReference>
<evidence type="ECO:0000313" key="1">
    <source>
        <dbReference type="EMBL" id="RYC97145.1"/>
    </source>
</evidence>
<protein>
    <submittedName>
        <fullName evidence="1">Uncharacterized protein</fullName>
    </submittedName>
</protein>
<evidence type="ECO:0000313" key="2">
    <source>
        <dbReference type="Proteomes" id="UP000290540"/>
    </source>
</evidence>
<organism evidence="1 2">
    <name type="scientific">Fusarium oxysporum f. sp. narcissi</name>
    <dbReference type="NCBI Taxonomy" id="451672"/>
    <lineage>
        <taxon>Eukaryota</taxon>
        <taxon>Fungi</taxon>
        <taxon>Dikarya</taxon>
        <taxon>Ascomycota</taxon>
        <taxon>Pezizomycotina</taxon>
        <taxon>Sordariomycetes</taxon>
        <taxon>Hypocreomycetidae</taxon>
        <taxon>Hypocreales</taxon>
        <taxon>Nectriaceae</taxon>
        <taxon>Fusarium</taxon>
        <taxon>Fusarium oxysporum species complex</taxon>
    </lineage>
</organism>
<dbReference type="Proteomes" id="UP000290540">
    <property type="component" value="Unassembled WGS sequence"/>
</dbReference>
<proteinExistence type="predicted"/>